<keyword evidence="1" id="KW-0223">Dioxygenase</keyword>
<keyword evidence="2" id="KW-1185">Reference proteome</keyword>
<dbReference type="CDD" id="cd10548">
    <property type="entry name" value="cupin_CDO"/>
    <property type="match status" value="1"/>
</dbReference>
<name>A0ABT8SCP7_9BURK</name>
<evidence type="ECO:0000313" key="2">
    <source>
        <dbReference type="Proteomes" id="UP001169027"/>
    </source>
</evidence>
<dbReference type="InterPro" id="IPR011051">
    <property type="entry name" value="RmlC_Cupin_sf"/>
</dbReference>
<dbReference type="RefSeq" id="WP_301814813.1">
    <property type="nucleotide sequence ID" value="NZ_JAUJZH010000030.1"/>
</dbReference>
<protein>
    <submittedName>
        <fullName evidence="1">Cysteine dioxygenase family protein</fullName>
    </submittedName>
</protein>
<sequence>MNELSVPQRRELAARALMQAVRRHLEVEGPTRAALSKIGDELEKLATQHADLFSAASFPPPGPQDTGGGVRYIIHTDPETDFSLYLNALDPGKSTPPHNHMTWAAIVALEGEELNRIYRRLDDRADEAQAQLALEREFTVRRGAGIQFLPEDIHSIHIEGVGGTRHFHLYGKPLEVLDNRVGFNLKTGEVTRFNLKNLPPAKRAIDAIG</sequence>
<dbReference type="Gene3D" id="2.60.120.10">
    <property type="entry name" value="Jelly Rolls"/>
    <property type="match status" value="1"/>
</dbReference>
<gene>
    <name evidence="1" type="ORF">Q2T77_30775</name>
</gene>
<dbReference type="Proteomes" id="UP001169027">
    <property type="component" value="Unassembled WGS sequence"/>
</dbReference>
<reference evidence="1" key="1">
    <citation type="submission" date="2023-06" db="EMBL/GenBank/DDBJ databases">
        <authorList>
            <person name="Jiang Y."/>
            <person name="Liu Q."/>
        </authorList>
    </citation>
    <scope>NUCLEOTIDE SEQUENCE</scope>
    <source>
        <strain evidence="1">CGMCC 1.12090</strain>
    </source>
</reference>
<proteinExistence type="predicted"/>
<comment type="caution">
    <text evidence="1">The sequence shown here is derived from an EMBL/GenBank/DDBJ whole genome shotgun (WGS) entry which is preliminary data.</text>
</comment>
<keyword evidence="1" id="KW-0560">Oxidoreductase</keyword>
<dbReference type="SUPFAM" id="SSF51182">
    <property type="entry name" value="RmlC-like cupins"/>
    <property type="match status" value="1"/>
</dbReference>
<accession>A0ABT8SCP7</accession>
<dbReference type="InterPro" id="IPR014710">
    <property type="entry name" value="RmlC-like_jellyroll"/>
</dbReference>
<organism evidence="1 2">
    <name type="scientific">Variovorax ginsengisoli</name>
    <dbReference type="NCBI Taxonomy" id="363844"/>
    <lineage>
        <taxon>Bacteria</taxon>
        <taxon>Pseudomonadati</taxon>
        <taxon>Pseudomonadota</taxon>
        <taxon>Betaproteobacteria</taxon>
        <taxon>Burkholderiales</taxon>
        <taxon>Comamonadaceae</taxon>
        <taxon>Variovorax</taxon>
    </lineage>
</organism>
<dbReference type="EMBL" id="JAUKVY010000030">
    <property type="protein sequence ID" value="MDO1536666.1"/>
    <property type="molecule type" value="Genomic_DNA"/>
</dbReference>
<evidence type="ECO:0000313" key="1">
    <source>
        <dbReference type="EMBL" id="MDO1536666.1"/>
    </source>
</evidence>
<dbReference type="GO" id="GO:0051213">
    <property type="term" value="F:dioxygenase activity"/>
    <property type="evidence" value="ECO:0007669"/>
    <property type="project" value="UniProtKB-KW"/>
</dbReference>